<protein>
    <submittedName>
        <fullName evidence="2">Uncharacterized protein</fullName>
    </submittedName>
</protein>
<feature type="compositionally biased region" description="Basic residues" evidence="1">
    <location>
        <begin position="1"/>
        <end position="12"/>
    </location>
</feature>
<feature type="compositionally biased region" description="Polar residues" evidence="1">
    <location>
        <begin position="17"/>
        <end position="27"/>
    </location>
</feature>
<reference evidence="2 3" key="1">
    <citation type="submission" date="2019-01" db="EMBL/GenBank/DDBJ databases">
        <authorList>
            <person name="Brito A."/>
        </authorList>
    </citation>
    <scope>NUCLEOTIDE SEQUENCE [LARGE SCALE GENOMIC DNA]</scope>
    <source>
        <strain evidence="2">1</strain>
    </source>
</reference>
<organism evidence="2 3">
    <name type="scientific">Hyella patelloides LEGE 07179</name>
    <dbReference type="NCBI Taxonomy" id="945734"/>
    <lineage>
        <taxon>Bacteria</taxon>
        <taxon>Bacillati</taxon>
        <taxon>Cyanobacteriota</taxon>
        <taxon>Cyanophyceae</taxon>
        <taxon>Pleurocapsales</taxon>
        <taxon>Hyellaceae</taxon>
        <taxon>Hyella</taxon>
    </lineage>
</organism>
<keyword evidence="3" id="KW-1185">Reference proteome</keyword>
<dbReference type="RefSeq" id="WP_186375952.1">
    <property type="nucleotide sequence ID" value="NZ_LR213837.1"/>
</dbReference>
<gene>
    <name evidence="2" type="ORF">H1P_790006</name>
</gene>
<feature type="region of interest" description="Disordered" evidence="1">
    <location>
        <begin position="1"/>
        <end position="27"/>
    </location>
</feature>
<dbReference type="EMBL" id="CAACVJ010000686">
    <property type="protein sequence ID" value="VEP18422.1"/>
    <property type="molecule type" value="Genomic_DNA"/>
</dbReference>
<evidence type="ECO:0000313" key="2">
    <source>
        <dbReference type="EMBL" id="VEP18422.1"/>
    </source>
</evidence>
<evidence type="ECO:0000256" key="1">
    <source>
        <dbReference type="SAM" id="MobiDB-lite"/>
    </source>
</evidence>
<evidence type="ECO:0000313" key="3">
    <source>
        <dbReference type="Proteomes" id="UP000320055"/>
    </source>
</evidence>
<sequence>MGRKAKLKKQRRQAQQNKSDAQEVNSQDFIGQMRQEGYRLEAIQRSPEVPQENIEPQL</sequence>
<proteinExistence type="predicted"/>
<dbReference type="AlphaFoldDB" id="A0A563W403"/>
<accession>A0A563W403</accession>
<dbReference type="Proteomes" id="UP000320055">
    <property type="component" value="Unassembled WGS sequence"/>
</dbReference>
<name>A0A563W403_9CYAN</name>